<dbReference type="EMBL" id="BFEA01005429">
    <property type="protein sequence ID" value="GBG41108.1"/>
    <property type="molecule type" value="Genomic_DNA"/>
</dbReference>
<evidence type="ECO:0000313" key="1">
    <source>
        <dbReference type="EMBL" id="GBG41108.1"/>
    </source>
</evidence>
<protein>
    <submittedName>
        <fullName evidence="1">Uncharacterized protein</fullName>
    </submittedName>
</protein>
<sequence length="38" mass="4268">TATPRSWRSATPYTQELGLDYTPSSHGKPSAFHFTSFH</sequence>
<dbReference type="Gramene" id="GBG41108">
    <property type="protein sequence ID" value="GBG41108"/>
    <property type="gene ID" value="CBR_g83113"/>
</dbReference>
<evidence type="ECO:0000313" key="2">
    <source>
        <dbReference type="Proteomes" id="UP000265515"/>
    </source>
</evidence>
<keyword evidence="2" id="KW-1185">Reference proteome</keyword>
<dbReference type="AlphaFoldDB" id="A0A388JJH1"/>
<proteinExistence type="predicted"/>
<reference evidence="1 2" key="1">
    <citation type="journal article" date="2018" name="Cell">
        <title>The Chara Genome: Secondary Complexity and Implications for Plant Terrestrialization.</title>
        <authorList>
            <person name="Nishiyama T."/>
            <person name="Sakayama H."/>
            <person name="Vries J.D."/>
            <person name="Buschmann H."/>
            <person name="Saint-Marcoux D."/>
            <person name="Ullrich K.K."/>
            <person name="Haas F.B."/>
            <person name="Vanderstraeten L."/>
            <person name="Becker D."/>
            <person name="Lang D."/>
            <person name="Vosolsobe S."/>
            <person name="Rombauts S."/>
            <person name="Wilhelmsson P.K.I."/>
            <person name="Janitza P."/>
            <person name="Kern R."/>
            <person name="Heyl A."/>
            <person name="Rumpler F."/>
            <person name="Villalobos L.I.A.C."/>
            <person name="Clay J.M."/>
            <person name="Skokan R."/>
            <person name="Toyoda A."/>
            <person name="Suzuki Y."/>
            <person name="Kagoshima H."/>
            <person name="Schijlen E."/>
            <person name="Tajeshwar N."/>
            <person name="Catarino B."/>
            <person name="Hetherington A.J."/>
            <person name="Saltykova A."/>
            <person name="Bonnot C."/>
            <person name="Breuninger H."/>
            <person name="Symeonidi A."/>
            <person name="Radhakrishnan G.V."/>
            <person name="Van Nieuwerburgh F."/>
            <person name="Deforce D."/>
            <person name="Chang C."/>
            <person name="Karol K.G."/>
            <person name="Hedrich R."/>
            <person name="Ulvskov P."/>
            <person name="Glockner G."/>
            <person name="Delwiche C.F."/>
            <person name="Petrasek J."/>
            <person name="Van de Peer Y."/>
            <person name="Friml J."/>
            <person name="Beilby M."/>
            <person name="Dolan L."/>
            <person name="Kohara Y."/>
            <person name="Sugano S."/>
            <person name="Fujiyama A."/>
            <person name="Delaux P.-M."/>
            <person name="Quint M."/>
            <person name="TheiBen G."/>
            <person name="Hagemann M."/>
            <person name="Harholt J."/>
            <person name="Dunand C."/>
            <person name="Zachgo S."/>
            <person name="Langdale J."/>
            <person name="Maumus F."/>
            <person name="Straeten D.V.D."/>
            <person name="Gould S.B."/>
            <person name="Rensing S.A."/>
        </authorList>
    </citation>
    <scope>NUCLEOTIDE SEQUENCE [LARGE SCALE GENOMIC DNA]</scope>
    <source>
        <strain evidence="1 2">S276</strain>
    </source>
</reference>
<organism evidence="1 2">
    <name type="scientific">Chara braunii</name>
    <name type="common">Braun's stonewort</name>
    <dbReference type="NCBI Taxonomy" id="69332"/>
    <lineage>
        <taxon>Eukaryota</taxon>
        <taxon>Viridiplantae</taxon>
        <taxon>Streptophyta</taxon>
        <taxon>Charophyceae</taxon>
        <taxon>Charales</taxon>
        <taxon>Characeae</taxon>
        <taxon>Chara</taxon>
    </lineage>
</organism>
<gene>
    <name evidence="1" type="ORF">CBR_g83113</name>
</gene>
<feature type="non-terminal residue" evidence="1">
    <location>
        <position position="1"/>
    </location>
</feature>
<accession>A0A388JJH1</accession>
<name>A0A388JJH1_CHABU</name>
<dbReference type="Proteomes" id="UP000265515">
    <property type="component" value="Unassembled WGS sequence"/>
</dbReference>
<comment type="caution">
    <text evidence="1">The sequence shown here is derived from an EMBL/GenBank/DDBJ whole genome shotgun (WGS) entry which is preliminary data.</text>
</comment>